<gene>
    <name evidence="2" type="ORF">N0V87_000364</name>
</gene>
<name>A0A9W8X9D2_9PLEO</name>
<dbReference type="Proteomes" id="UP001140562">
    <property type="component" value="Unassembled WGS sequence"/>
</dbReference>
<keyword evidence="1" id="KW-0812">Transmembrane</keyword>
<comment type="caution">
    <text evidence="2">The sequence shown here is derived from an EMBL/GenBank/DDBJ whole genome shotgun (WGS) entry which is preliminary data.</text>
</comment>
<proteinExistence type="predicted"/>
<evidence type="ECO:0000313" key="3">
    <source>
        <dbReference type="Proteomes" id="UP001140562"/>
    </source>
</evidence>
<protein>
    <submittedName>
        <fullName evidence="2">Uncharacterized protein</fullName>
    </submittedName>
</protein>
<keyword evidence="1" id="KW-1133">Transmembrane helix</keyword>
<dbReference type="AlphaFoldDB" id="A0A9W8X9D2"/>
<keyword evidence="3" id="KW-1185">Reference proteome</keyword>
<evidence type="ECO:0000313" key="2">
    <source>
        <dbReference type="EMBL" id="KAJ4343597.1"/>
    </source>
</evidence>
<evidence type="ECO:0000256" key="1">
    <source>
        <dbReference type="SAM" id="Phobius"/>
    </source>
</evidence>
<dbReference type="EMBL" id="JAPEUV010000002">
    <property type="protein sequence ID" value="KAJ4343597.1"/>
    <property type="molecule type" value="Genomic_DNA"/>
</dbReference>
<dbReference type="OrthoDB" id="3903561at2759"/>
<accession>A0A9W8X9D2</accession>
<reference evidence="2" key="1">
    <citation type="submission" date="2022-10" db="EMBL/GenBank/DDBJ databases">
        <title>Tapping the CABI collections for fungal endophytes: first genome assemblies for Collariella, Neodidymelliopsis, Ascochyta clinopodiicola, Didymella pomorum, Didymosphaeria variabile, Neocosmospora piperis and Neocucurbitaria cava.</title>
        <authorList>
            <person name="Hill R."/>
        </authorList>
    </citation>
    <scope>NUCLEOTIDE SEQUENCE</scope>
    <source>
        <strain evidence="2">IMI 360193</strain>
    </source>
</reference>
<feature type="transmembrane region" description="Helical" evidence="1">
    <location>
        <begin position="197"/>
        <end position="224"/>
    </location>
</feature>
<feature type="transmembrane region" description="Helical" evidence="1">
    <location>
        <begin position="45"/>
        <end position="67"/>
    </location>
</feature>
<organism evidence="2 3">
    <name type="scientific">Didymella glomerata</name>
    <dbReference type="NCBI Taxonomy" id="749621"/>
    <lineage>
        <taxon>Eukaryota</taxon>
        <taxon>Fungi</taxon>
        <taxon>Dikarya</taxon>
        <taxon>Ascomycota</taxon>
        <taxon>Pezizomycotina</taxon>
        <taxon>Dothideomycetes</taxon>
        <taxon>Pleosporomycetidae</taxon>
        <taxon>Pleosporales</taxon>
        <taxon>Pleosporineae</taxon>
        <taxon>Didymellaceae</taxon>
        <taxon>Didymella</taxon>
    </lineage>
</organism>
<keyword evidence="1" id="KW-0472">Membrane</keyword>
<sequence>MSMRKDEHTASIALLDLDTDRTSTTSAPGVQLSTSLRTKLQGFPWRVFFITLLLPLSLAPIIILSAIAEMASQNYIRGRSCYPNGLWKEAAGATWRIMDSTYFFTPNLSFGNMTFTQVKVIDIAWDLLVGRGGQMGLAWVNWVVFNEWLVFHLERWGTSYKMYSAIALQTTSWTMLGVVAKEFLCFGDKTWTKFFRWLAMFSMFISTLYVLAFPTLMAAMTGYITTYEPYFEDNNHNLVEWSKLDEVVRTVEAGGRSIGFDKGFLQVTTQDRNLIRTLDDCEYS</sequence>